<proteinExistence type="predicted"/>
<dbReference type="WBParaSite" id="PS1159_v2.g16561.t1">
    <property type="protein sequence ID" value="PS1159_v2.g16561.t1"/>
    <property type="gene ID" value="PS1159_v2.g16561"/>
</dbReference>
<reference evidence="2" key="1">
    <citation type="submission" date="2022-11" db="UniProtKB">
        <authorList>
            <consortium name="WormBaseParasite"/>
        </authorList>
    </citation>
    <scope>IDENTIFICATION</scope>
</reference>
<protein>
    <submittedName>
        <fullName evidence="2">Ubiquitin-like protease family profile domain-containing protein</fullName>
    </submittedName>
</protein>
<accession>A0AC35FGJ9</accession>
<name>A0AC35FGJ9_9BILA</name>
<dbReference type="Proteomes" id="UP000887580">
    <property type="component" value="Unplaced"/>
</dbReference>
<evidence type="ECO:0000313" key="2">
    <source>
        <dbReference type="WBParaSite" id="PS1159_v2.g16561.t1"/>
    </source>
</evidence>
<sequence length="242" mass="28032">MNELSDKQLKNLITGLLVGTIEEQKSDECLKGDLLSLKLAHLVATSDKKILALDTLFSAAHYSPRRKDFKKLLAKNHLIGKPYQDDYDYLIIPVIQYGKNKVTPKEMETSIGHWLFAIYFRQKNKLLYIDPYGGENFESIPEHVKLIINRGINTVGPVITTFKPEFFTCAHNRQMAGNTTDCGYFWLFYVCRFFKYDQDPAKIFDPNFNLSNFKIELFKFYDTVIAAFKGRSNRTRESVVEE</sequence>
<evidence type="ECO:0000313" key="1">
    <source>
        <dbReference type="Proteomes" id="UP000887580"/>
    </source>
</evidence>
<organism evidence="1 2">
    <name type="scientific">Panagrolaimus sp. PS1159</name>
    <dbReference type="NCBI Taxonomy" id="55785"/>
    <lineage>
        <taxon>Eukaryota</taxon>
        <taxon>Metazoa</taxon>
        <taxon>Ecdysozoa</taxon>
        <taxon>Nematoda</taxon>
        <taxon>Chromadorea</taxon>
        <taxon>Rhabditida</taxon>
        <taxon>Tylenchina</taxon>
        <taxon>Panagrolaimomorpha</taxon>
        <taxon>Panagrolaimoidea</taxon>
        <taxon>Panagrolaimidae</taxon>
        <taxon>Panagrolaimus</taxon>
    </lineage>
</organism>